<dbReference type="EMBL" id="CABVIB010000005">
    <property type="protein sequence ID" value="VVN82545.1"/>
    <property type="molecule type" value="Genomic_DNA"/>
</dbReference>
<dbReference type="Proteomes" id="UP000326018">
    <property type="component" value="Unassembled WGS sequence"/>
</dbReference>
<sequence>MDILKLIAHPERITRVVTLDVLRSGPIAPVEGDHQAAGFGGVCVALIEISIRVVQYLLFFVFPSVPRRFFGFLVFSPIPPSLQIRPIQPLIYPLTQPGFHRLIRRPRIIHAVQENHHPRQVGGYFQFAHGVAIGHQPGRELRHAVHVFVAHWLPPFGSSLRTAAICVRCILSLSISPLEYFSPCAVLPPSRSICYVRGDDR</sequence>
<reference evidence="1 2" key="1">
    <citation type="submission" date="2019-09" db="EMBL/GenBank/DDBJ databases">
        <authorList>
            <person name="Chandra G."/>
            <person name="Truman W A."/>
        </authorList>
    </citation>
    <scope>NUCLEOTIDE SEQUENCE [LARGE SCALE GENOMIC DNA]</scope>
    <source>
        <strain evidence="1">PS712</strain>
    </source>
</reference>
<accession>A0A5E7AV88</accession>
<gene>
    <name evidence="1" type="ORF">PS712_01214</name>
</gene>
<evidence type="ECO:0000313" key="1">
    <source>
        <dbReference type="EMBL" id="VVN82545.1"/>
    </source>
</evidence>
<dbReference type="AlphaFoldDB" id="A0A5E7AV88"/>
<name>A0A5E7AV88_PSEFL</name>
<protein>
    <submittedName>
        <fullName evidence="1">Uncharacterized protein</fullName>
    </submittedName>
</protein>
<evidence type="ECO:0000313" key="2">
    <source>
        <dbReference type="Proteomes" id="UP000326018"/>
    </source>
</evidence>
<proteinExistence type="predicted"/>
<organism evidence="1 2">
    <name type="scientific">Pseudomonas fluorescens</name>
    <dbReference type="NCBI Taxonomy" id="294"/>
    <lineage>
        <taxon>Bacteria</taxon>
        <taxon>Pseudomonadati</taxon>
        <taxon>Pseudomonadota</taxon>
        <taxon>Gammaproteobacteria</taxon>
        <taxon>Pseudomonadales</taxon>
        <taxon>Pseudomonadaceae</taxon>
        <taxon>Pseudomonas</taxon>
    </lineage>
</organism>